<evidence type="ECO:0000259" key="7">
    <source>
        <dbReference type="PROSITE" id="PS50850"/>
    </source>
</evidence>
<dbReference type="GO" id="GO:0005886">
    <property type="term" value="C:plasma membrane"/>
    <property type="evidence" value="ECO:0007669"/>
    <property type="project" value="UniProtKB-SubCell"/>
</dbReference>
<evidence type="ECO:0000313" key="9">
    <source>
        <dbReference type="Proteomes" id="UP000006997"/>
    </source>
</evidence>
<dbReference type="AlphaFoldDB" id="J8EWC3"/>
<feature type="transmembrane region" description="Helical" evidence="6">
    <location>
        <begin position="33"/>
        <end position="54"/>
    </location>
</feature>
<dbReference type="InterPro" id="IPR050382">
    <property type="entry name" value="MFS_Na/Anion_cotransporter"/>
</dbReference>
<evidence type="ECO:0000256" key="6">
    <source>
        <dbReference type="SAM" id="Phobius"/>
    </source>
</evidence>
<dbReference type="InterPro" id="IPR036259">
    <property type="entry name" value="MFS_trans_sf"/>
</dbReference>
<dbReference type="SUPFAM" id="SSF103473">
    <property type="entry name" value="MFS general substrate transporter"/>
    <property type="match status" value="1"/>
</dbReference>
<evidence type="ECO:0000313" key="8">
    <source>
        <dbReference type="EMBL" id="EJQ92800.1"/>
    </source>
</evidence>
<dbReference type="GO" id="GO:0022857">
    <property type="term" value="F:transmembrane transporter activity"/>
    <property type="evidence" value="ECO:0007669"/>
    <property type="project" value="InterPro"/>
</dbReference>
<evidence type="ECO:0000256" key="2">
    <source>
        <dbReference type="ARBA" id="ARBA00022448"/>
    </source>
</evidence>
<dbReference type="Gene3D" id="1.20.1250.20">
    <property type="entry name" value="MFS general substrate transporter like domains"/>
    <property type="match status" value="1"/>
</dbReference>
<comment type="caution">
    <text evidence="8">The sequence shown here is derived from an EMBL/GenBank/DDBJ whole genome shotgun (WGS) entry which is preliminary data.</text>
</comment>
<dbReference type="InterPro" id="IPR011701">
    <property type="entry name" value="MFS"/>
</dbReference>
<feature type="transmembrane region" description="Helical" evidence="6">
    <location>
        <begin position="135"/>
        <end position="161"/>
    </location>
</feature>
<feature type="transmembrane region" description="Helical" evidence="6">
    <location>
        <begin position="173"/>
        <end position="195"/>
    </location>
</feature>
<protein>
    <recommendedName>
        <fullName evidence="7">Major facilitator superfamily (MFS) profile domain-containing protein</fullName>
    </recommendedName>
</protein>
<dbReference type="EMBL" id="AHEN01000051">
    <property type="protein sequence ID" value="EJQ92800.1"/>
    <property type="molecule type" value="Genomic_DNA"/>
</dbReference>
<evidence type="ECO:0000256" key="5">
    <source>
        <dbReference type="ARBA" id="ARBA00023136"/>
    </source>
</evidence>
<accession>J8EWC3</accession>
<evidence type="ECO:0000256" key="3">
    <source>
        <dbReference type="ARBA" id="ARBA00022692"/>
    </source>
</evidence>
<organism evidence="8 9">
    <name type="scientific">Bacillus cereus MC67</name>
    <dbReference type="NCBI Taxonomy" id="1053219"/>
    <lineage>
        <taxon>Bacteria</taxon>
        <taxon>Bacillati</taxon>
        <taxon>Bacillota</taxon>
        <taxon>Bacilli</taxon>
        <taxon>Bacillales</taxon>
        <taxon>Bacillaceae</taxon>
        <taxon>Bacillus</taxon>
        <taxon>Bacillus cereus group</taxon>
    </lineage>
</organism>
<dbReference type="Proteomes" id="UP000006997">
    <property type="component" value="Unassembled WGS sequence"/>
</dbReference>
<feature type="transmembrane region" description="Helical" evidence="6">
    <location>
        <begin position="109"/>
        <end position="129"/>
    </location>
</feature>
<name>J8EWC3_BACCE</name>
<evidence type="ECO:0000256" key="4">
    <source>
        <dbReference type="ARBA" id="ARBA00022989"/>
    </source>
</evidence>
<dbReference type="HOGENOM" id="CLU_1021853_0_0_9"/>
<dbReference type="PATRIC" id="fig|1053219.3.peg.5379"/>
<feature type="transmembrane region" description="Helical" evidence="6">
    <location>
        <begin position="74"/>
        <end position="97"/>
    </location>
</feature>
<evidence type="ECO:0000256" key="1">
    <source>
        <dbReference type="ARBA" id="ARBA00004651"/>
    </source>
</evidence>
<reference evidence="8 9" key="1">
    <citation type="submission" date="2012-04" db="EMBL/GenBank/DDBJ databases">
        <title>The Genome Sequence of Bacillus cereus MC67.</title>
        <authorList>
            <consortium name="The Broad Institute Genome Sequencing Platform"/>
            <consortium name="The Broad Institute Genome Sequencing Center for Infectious Disease"/>
            <person name="Feldgarden M."/>
            <person name="Van der Auwera G.A."/>
            <person name="Mahillon J."/>
            <person name="Duprez V."/>
            <person name="Timmery S."/>
            <person name="Mattelet C."/>
            <person name="Dierick K."/>
            <person name="Sun M."/>
            <person name="Yu Z."/>
            <person name="Zhu L."/>
            <person name="Hu X."/>
            <person name="Shank E.B."/>
            <person name="Swiecicka I."/>
            <person name="Hansen B.M."/>
            <person name="Andrup L."/>
            <person name="Young S.K."/>
            <person name="Zeng Q."/>
            <person name="Gargeya S."/>
            <person name="Fitzgerald M."/>
            <person name="Haas B."/>
            <person name="Abouelleil A."/>
            <person name="Alvarado L."/>
            <person name="Arachchi H.M."/>
            <person name="Berlin A."/>
            <person name="Chapman S.B."/>
            <person name="Goldberg J."/>
            <person name="Griggs A."/>
            <person name="Gujja S."/>
            <person name="Hansen M."/>
            <person name="Howarth C."/>
            <person name="Imamovic A."/>
            <person name="Larimer J."/>
            <person name="McCowen C."/>
            <person name="Montmayeur A."/>
            <person name="Murphy C."/>
            <person name="Neiman D."/>
            <person name="Pearson M."/>
            <person name="Priest M."/>
            <person name="Roberts A."/>
            <person name="Saif S."/>
            <person name="Shea T."/>
            <person name="Sisk P."/>
            <person name="Sykes S."/>
            <person name="Wortman J."/>
            <person name="Nusbaum C."/>
            <person name="Birren B."/>
        </authorList>
    </citation>
    <scope>NUCLEOTIDE SEQUENCE [LARGE SCALE GENOMIC DNA]</scope>
    <source>
        <strain evidence="8 9">MC67</strain>
    </source>
</reference>
<gene>
    <name evidence="8" type="ORF">II3_05254</name>
</gene>
<proteinExistence type="predicted"/>
<keyword evidence="5 6" id="KW-0472">Membrane</keyword>
<dbReference type="PROSITE" id="PS50850">
    <property type="entry name" value="MFS"/>
    <property type="match status" value="1"/>
</dbReference>
<keyword evidence="4 6" id="KW-1133">Transmembrane helix</keyword>
<dbReference type="InterPro" id="IPR020846">
    <property type="entry name" value="MFS_dom"/>
</dbReference>
<dbReference type="Pfam" id="PF07690">
    <property type="entry name" value="MFS_1"/>
    <property type="match status" value="1"/>
</dbReference>
<dbReference type="PANTHER" id="PTHR11662:SF399">
    <property type="entry name" value="FI19708P1-RELATED"/>
    <property type="match status" value="1"/>
</dbReference>
<feature type="domain" description="Major facilitator superfamily (MFS) profile" evidence="7">
    <location>
        <begin position="1"/>
        <end position="225"/>
    </location>
</feature>
<comment type="subcellular location">
    <subcellularLocation>
        <location evidence="1">Cell membrane</location>
        <topology evidence="1">Multi-pass membrane protein</topology>
    </subcellularLocation>
</comment>
<dbReference type="PANTHER" id="PTHR11662">
    <property type="entry name" value="SOLUTE CARRIER FAMILY 17"/>
    <property type="match status" value="1"/>
</dbReference>
<feature type="transmembrane region" description="Helical" evidence="6">
    <location>
        <begin position="201"/>
        <end position="220"/>
    </location>
</feature>
<keyword evidence="2" id="KW-0813">Transport</keyword>
<keyword evidence="3 6" id="KW-0812">Transmembrane</keyword>
<sequence>MTKEELAEIRSAEGMLQSVKVEKEIQKEPWYSFFKVPTFVLVTLAYFCFQYINFLILTWTPKYLQDVFHFQLSFLWYLGMIPWLGACITLPLGAKLSDRILRKTGSLRLARTGLPIIALLLTAICFSFIPAMDNYVAVLALMSLGNAFAFLPSSLFWAIIVDTAPAHSGTYSGIMHFIANIATILAPTLTGYLVVSYGYPSMFIVAAILAAIAMGAMLFVKPGQQTKSESLFNWRNKES</sequence>